<accession>A0A9J5WPB0</accession>
<name>A0A9J5WPB0_SOLCO</name>
<evidence type="ECO:0000313" key="2">
    <source>
        <dbReference type="Proteomes" id="UP000824120"/>
    </source>
</evidence>
<sequence length="135" mass="15942">MYYERLLLNHVRGPTSFENLLTVAKESRLLESDNIISKCLREVVTFKIRTALRSLFATILVHYNPTNVRCLWDTYYNDMFGDFQRRHSSTTEEQLQCTLKSINCYLESMDTMLTNMISLKSNNIYSKQNHMNVEK</sequence>
<dbReference type="EMBL" id="JACXVP010000011">
    <property type="protein sequence ID" value="KAG5576742.1"/>
    <property type="molecule type" value="Genomic_DNA"/>
</dbReference>
<dbReference type="AlphaFoldDB" id="A0A9J5WPB0"/>
<dbReference type="PANTHER" id="PTHR10492">
    <property type="match status" value="1"/>
</dbReference>
<proteinExistence type="predicted"/>
<evidence type="ECO:0000313" key="1">
    <source>
        <dbReference type="EMBL" id="KAG5576742.1"/>
    </source>
</evidence>
<dbReference type="Proteomes" id="UP000824120">
    <property type="component" value="Chromosome 11"/>
</dbReference>
<dbReference type="PANTHER" id="PTHR10492:SF94">
    <property type="entry name" value="ATP-DEPENDENT DNA HELICASE"/>
    <property type="match status" value="1"/>
</dbReference>
<comment type="caution">
    <text evidence="1">The sequence shown here is derived from an EMBL/GenBank/DDBJ whole genome shotgun (WGS) entry which is preliminary data.</text>
</comment>
<protein>
    <submittedName>
        <fullName evidence="1">Uncharacterized protein</fullName>
    </submittedName>
</protein>
<keyword evidence="2" id="KW-1185">Reference proteome</keyword>
<gene>
    <name evidence="1" type="ORF">H5410_056876</name>
</gene>
<organism evidence="1 2">
    <name type="scientific">Solanum commersonii</name>
    <name type="common">Commerson's wild potato</name>
    <name type="synonym">Commerson's nightshade</name>
    <dbReference type="NCBI Taxonomy" id="4109"/>
    <lineage>
        <taxon>Eukaryota</taxon>
        <taxon>Viridiplantae</taxon>
        <taxon>Streptophyta</taxon>
        <taxon>Embryophyta</taxon>
        <taxon>Tracheophyta</taxon>
        <taxon>Spermatophyta</taxon>
        <taxon>Magnoliopsida</taxon>
        <taxon>eudicotyledons</taxon>
        <taxon>Gunneridae</taxon>
        <taxon>Pentapetalae</taxon>
        <taxon>asterids</taxon>
        <taxon>lamiids</taxon>
        <taxon>Solanales</taxon>
        <taxon>Solanaceae</taxon>
        <taxon>Solanoideae</taxon>
        <taxon>Solaneae</taxon>
        <taxon>Solanum</taxon>
    </lineage>
</organism>
<dbReference type="OrthoDB" id="2439059at2759"/>
<reference evidence="1 2" key="1">
    <citation type="submission" date="2020-09" db="EMBL/GenBank/DDBJ databases">
        <title>De no assembly of potato wild relative species, Solanum commersonii.</title>
        <authorList>
            <person name="Cho K."/>
        </authorList>
    </citation>
    <scope>NUCLEOTIDE SEQUENCE [LARGE SCALE GENOMIC DNA]</scope>
    <source>
        <strain evidence="1">LZ3.2</strain>
        <tissue evidence="1">Leaf</tissue>
    </source>
</reference>